<dbReference type="OrthoDB" id="414688at2759"/>
<evidence type="ECO:0000313" key="4">
    <source>
        <dbReference type="EMBL" id="CAE7858636.1"/>
    </source>
</evidence>
<feature type="compositionally biased region" description="Basic and acidic residues" evidence="1">
    <location>
        <begin position="387"/>
        <end position="398"/>
    </location>
</feature>
<feature type="signal peptide" evidence="2">
    <location>
        <begin position="1"/>
        <end position="19"/>
    </location>
</feature>
<dbReference type="GO" id="GO:0004523">
    <property type="term" value="F:RNA-DNA hybrid ribonuclease activity"/>
    <property type="evidence" value="ECO:0007669"/>
    <property type="project" value="InterPro"/>
</dbReference>
<feature type="compositionally biased region" description="Low complexity" evidence="1">
    <location>
        <begin position="375"/>
        <end position="386"/>
    </location>
</feature>
<dbReference type="PROSITE" id="PS50879">
    <property type="entry name" value="RNASE_H_1"/>
    <property type="match status" value="1"/>
</dbReference>
<accession>A0A813AAP9</accession>
<keyword evidence="5" id="KW-1185">Reference proteome</keyword>
<organism evidence="4 5">
    <name type="scientific">Symbiodinium necroappetens</name>
    <dbReference type="NCBI Taxonomy" id="1628268"/>
    <lineage>
        <taxon>Eukaryota</taxon>
        <taxon>Sar</taxon>
        <taxon>Alveolata</taxon>
        <taxon>Dinophyceae</taxon>
        <taxon>Suessiales</taxon>
        <taxon>Symbiodiniaceae</taxon>
        <taxon>Symbiodinium</taxon>
    </lineage>
</organism>
<feature type="region of interest" description="Disordered" evidence="1">
    <location>
        <begin position="347"/>
        <end position="423"/>
    </location>
</feature>
<keyword evidence="2" id="KW-0732">Signal</keyword>
<dbReference type="InterPro" id="IPR012337">
    <property type="entry name" value="RNaseH-like_sf"/>
</dbReference>
<dbReference type="InterPro" id="IPR005135">
    <property type="entry name" value="Endo/exonuclease/phosphatase"/>
</dbReference>
<evidence type="ECO:0000259" key="3">
    <source>
        <dbReference type="PROSITE" id="PS50879"/>
    </source>
</evidence>
<evidence type="ECO:0000256" key="1">
    <source>
        <dbReference type="SAM" id="MobiDB-lite"/>
    </source>
</evidence>
<reference evidence="4" key="1">
    <citation type="submission" date="2021-02" db="EMBL/GenBank/DDBJ databases">
        <authorList>
            <person name="Dougan E. K."/>
            <person name="Rhodes N."/>
            <person name="Thang M."/>
            <person name="Chan C."/>
        </authorList>
    </citation>
    <scope>NUCLEOTIDE SEQUENCE</scope>
</reference>
<feature type="chain" id="PRO_5032721604" description="RNase H type-1 domain-containing protein" evidence="2">
    <location>
        <begin position="20"/>
        <end position="2014"/>
    </location>
</feature>
<dbReference type="SUPFAM" id="SSF53098">
    <property type="entry name" value="Ribonuclease H-like"/>
    <property type="match status" value="1"/>
</dbReference>
<dbReference type="Proteomes" id="UP000601435">
    <property type="component" value="Unassembled WGS sequence"/>
</dbReference>
<dbReference type="GO" id="GO:0003676">
    <property type="term" value="F:nucleic acid binding"/>
    <property type="evidence" value="ECO:0007669"/>
    <property type="project" value="InterPro"/>
</dbReference>
<dbReference type="InterPro" id="IPR002156">
    <property type="entry name" value="RNaseH_domain"/>
</dbReference>
<feature type="non-terminal residue" evidence="4">
    <location>
        <position position="1"/>
    </location>
</feature>
<sequence length="2014" mass="217617">MPAVAALRSIMRLLGVAWPYLPSSLEGFYAPEVDEDPDYAVHETEALINFVVLKPEYVKETASLNLTLPCTLGEAIEVLQAARTTEDFIRFPHLHAVNPQSVPGHAVFVAGPRWYPATLIICVNTIAIDGRLFAAKNGEYADYDSLCWHADLPSGAGYQVYVGGDDQPLFSGVRIHLSDGMQAVFVADDELPSPGLPLPLLLTLSEPWQAPSELPEPNIRDAYLLVSKDSHMLHIEDFGQPFRFRENIAARAGLRSQAFHILPAFGMSPSMGSPVAPFLLRAPVPMVSIGVGEGIRFVCRDDQTIDLGSLEEALAEAAPIGWGPQIRYEDWSELSPPCHPGAVFTVEYVPNMPPDPGAEEVAQAGASGTEDAGKNEQQGGQQAGAARNREARFSRDTGDPQSPADDDLSNGDEGAGGPALSPDTALDGGFLPLQFLLYSPEYKPEGIAPGLITSLLFSATIPRCGPLKIIGAAPGLSRRVFAACVPRFFTKKDALFMAQVDPLTDCEVFHRDVPWPIPDGYWIYPEEGDLIAFHPAGVLQAHGGGFHQLLQGEMRAGPLPVGLWDSEITWVLSDGPHVAVPVPEDQFALNSAQAAAALGLRPGHFLLVPTTPEIVDHARHGTPSRRALIAVQAEGEQDVSVRHSVPYVFDMRPIHLYLSSASAPDGVVDIVAICDRLKWRCPRGFHVRIYGGVSDAEAGSHVRRVVAGDIITAEFHPDFVREVVLTRQERRPVHYPDRRGAAPPMEAQVVDDPGRHVADEGDASLPAVRPGWLLGFVLLGRPGAALLQFRTITALPVGRPMLLALSPRHAAAVFQMQPRSAVTCPAGGGEDLQAFLTMPCQLAALDRVMRLAPAADVSKLFSVGVDATGLTDTRLHCFTDGSFTASRGDRRAKLGWACVLVDPVHARIGLLSGRRPDWLPEDSDPPSAFVAECLALEVALRLCGTALWHVPVVIRSDCFSALEIAAGRALSTGEGVAGVLRHAGSFGRAAARYPPVLEHVRGHTGCLFNEVADVVAKLAANGQDLGAFVSPGRDGGSTGACSSDAGLTPLQCIEPFLPFVNSEPHAERKTGRLLLHLATYNVLSLCGKAFQDDRTAGLAFVPARPAILAAAFHACGVTVAGVQEARTEEGRLTTEGFLRICSGATKGQFGVELWFKVGCPVVISDEDSSALVTFEPASFTVLHADPRRLLVLFSAADVRFLFVALHAPHRGAEGHILDSWWSETLQLLEKHAARGSVFLLGDFNAAVGSLTSCSVGDHDADAQDPAGDFLHDTLQRLSLWLPATFSSVHDGPSGTYVQKRNQAESRIDFVAIPGFFSQSQVWSWIEPSIHAGQPIIDHLAALVSVCARIVTSRGKPTTKRPRVNASLLLTPEGQACVAKVVTSAPQVPWEVGPDAHAALVVAHLQEGLKEVVAVQGKQPKHPYISQETWSLQRQVAGIRRRLSRLKGAVRSQELASAFASLRLGHGGPLRTCWGSAWMQSARGTSIQLGQALQSASKQLRAGCKADRAHFLSNLADSVSAGGQSAHEDLRRLLCMRKRKPFAPELLPQLLDEKGELCGDHDATLARWRRHFSRLEGGVVLEPQSVAALRPPPPFCPEAVPAEDFPTPADLLGAILHTKSGKACGPDGIPAEFGKADPVAFQQLLWPLLLKVGLLCKEPLGFKSGILTWLYKGKGFCALLGQADPGTVLHTERLRYARQLVCNGPEVLWALVRCDNAYLCGVREAFRWLFAWVRATTALPALEVVRTSCYAALQALLRSLEQIGGAREAAVRAEGERPDRYTEACLICRIAFPTRAAWSVHAAKKHGYRAPTTLLSKEVEKPLCLGCGRLYANAARLRRHLLHSAKCREGWGSFCPDVSECGALHPQMPPLRVAGTVHAGVWQTLLDFAEPLDVLKQSLQDWATHPDAVPAAAELAEDARLLLDPELWCEDFRKGKGRAQGFQACVDLRQPVACRFDFVLTGVKAEFRVDDPPLPEFVYPFRHSVPLTAARRHLAWLEHACDTFGAFLSATQSSP</sequence>
<dbReference type="Gene3D" id="3.60.10.10">
    <property type="entry name" value="Endonuclease/exonuclease/phosphatase"/>
    <property type="match status" value="1"/>
</dbReference>
<dbReference type="Gene3D" id="3.30.420.10">
    <property type="entry name" value="Ribonuclease H-like superfamily/Ribonuclease H"/>
    <property type="match status" value="1"/>
</dbReference>
<dbReference type="Pfam" id="PF03372">
    <property type="entry name" value="Exo_endo_phos"/>
    <property type="match status" value="1"/>
</dbReference>
<proteinExistence type="predicted"/>
<dbReference type="EMBL" id="CAJNJA010056397">
    <property type="protein sequence ID" value="CAE7858636.1"/>
    <property type="molecule type" value="Genomic_DNA"/>
</dbReference>
<feature type="domain" description="RNase H type-1" evidence="3">
    <location>
        <begin position="871"/>
        <end position="1021"/>
    </location>
</feature>
<dbReference type="SUPFAM" id="SSF56219">
    <property type="entry name" value="DNase I-like"/>
    <property type="match status" value="1"/>
</dbReference>
<comment type="caution">
    <text evidence="4">The sequence shown here is derived from an EMBL/GenBank/DDBJ whole genome shotgun (WGS) entry which is preliminary data.</text>
</comment>
<gene>
    <name evidence="4" type="ORF">SNEC2469_LOCUS27090</name>
</gene>
<evidence type="ECO:0000313" key="5">
    <source>
        <dbReference type="Proteomes" id="UP000601435"/>
    </source>
</evidence>
<dbReference type="InterPro" id="IPR036691">
    <property type="entry name" value="Endo/exonu/phosph_ase_sf"/>
</dbReference>
<protein>
    <recommendedName>
        <fullName evidence="3">RNase H type-1 domain-containing protein</fullName>
    </recommendedName>
</protein>
<name>A0A813AAP9_9DINO</name>
<dbReference type="InterPro" id="IPR036397">
    <property type="entry name" value="RNaseH_sf"/>
</dbReference>
<evidence type="ECO:0000256" key="2">
    <source>
        <dbReference type="SAM" id="SignalP"/>
    </source>
</evidence>